<proteinExistence type="predicted"/>
<dbReference type="Ensembl" id="ENSHHUT00000049324.1">
    <property type="protein sequence ID" value="ENSHHUP00000047584.1"/>
    <property type="gene ID" value="ENSHHUG00000028916.1"/>
</dbReference>
<accession>A0A4W5NE43</accession>
<dbReference type="GO" id="GO:0016020">
    <property type="term" value="C:membrane"/>
    <property type="evidence" value="ECO:0007669"/>
    <property type="project" value="InterPro"/>
</dbReference>
<keyword evidence="1" id="KW-0472">Membrane</keyword>
<reference evidence="2" key="2">
    <citation type="submission" date="2025-08" db="UniProtKB">
        <authorList>
            <consortium name="Ensembl"/>
        </authorList>
    </citation>
    <scope>IDENTIFICATION</scope>
</reference>
<organism evidence="2 3">
    <name type="scientific">Hucho hucho</name>
    <name type="common">huchen</name>
    <dbReference type="NCBI Taxonomy" id="62062"/>
    <lineage>
        <taxon>Eukaryota</taxon>
        <taxon>Metazoa</taxon>
        <taxon>Chordata</taxon>
        <taxon>Craniata</taxon>
        <taxon>Vertebrata</taxon>
        <taxon>Euteleostomi</taxon>
        <taxon>Actinopterygii</taxon>
        <taxon>Neopterygii</taxon>
        <taxon>Teleostei</taxon>
        <taxon>Protacanthopterygii</taxon>
        <taxon>Salmoniformes</taxon>
        <taxon>Salmonidae</taxon>
        <taxon>Salmoninae</taxon>
        <taxon>Hucho</taxon>
    </lineage>
</organism>
<keyword evidence="3" id="KW-1185">Reference proteome</keyword>
<evidence type="ECO:0000313" key="3">
    <source>
        <dbReference type="Proteomes" id="UP000314982"/>
    </source>
</evidence>
<reference evidence="2" key="3">
    <citation type="submission" date="2025-09" db="UniProtKB">
        <authorList>
            <consortium name="Ensembl"/>
        </authorList>
    </citation>
    <scope>IDENTIFICATION</scope>
</reference>
<feature type="transmembrane region" description="Helical" evidence="1">
    <location>
        <begin position="24"/>
        <end position="44"/>
    </location>
</feature>
<dbReference type="Proteomes" id="UP000314982">
    <property type="component" value="Unassembled WGS sequence"/>
</dbReference>
<reference evidence="3" key="1">
    <citation type="submission" date="2018-06" db="EMBL/GenBank/DDBJ databases">
        <title>Genome assembly of Danube salmon.</title>
        <authorList>
            <person name="Macqueen D.J."/>
            <person name="Gundappa M.K."/>
        </authorList>
    </citation>
    <scope>NUCLEOTIDE SEQUENCE [LARGE SCALE GENOMIC DNA]</scope>
</reference>
<protein>
    <submittedName>
        <fullName evidence="2">Uncharacterized protein</fullName>
    </submittedName>
</protein>
<dbReference type="GeneTree" id="ENSGT00940000172148"/>
<keyword evidence="1" id="KW-1133">Transmembrane helix</keyword>
<name>A0A4W5NE43_9TELE</name>
<dbReference type="Pfam" id="PF03661">
    <property type="entry name" value="TMEM33_Pom33"/>
    <property type="match status" value="1"/>
</dbReference>
<sequence>MADVCSGSLGTSYQFMLANKLETAMWLSQLFTVCCTVLLILPFLG</sequence>
<dbReference type="STRING" id="62062.ENSHHUP00000047584"/>
<dbReference type="InterPro" id="IPR005344">
    <property type="entry name" value="TMEM33/Pom33"/>
</dbReference>
<dbReference type="AlphaFoldDB" id="A0A4W5NE43"/>
<evidence type="ECO:0000256" key="1">
    <source>
        <dbReference type="SAM" id="Phobius"/>
    </source>
</evidence>
<evidence type="ECO:0000313" key="2">
    <source>
        <dbReference type="Ensembl" id="ENSHHUP00000047584.1"/>
    </source>
</evidence>
<keyword evidence="1" id="KW-0812">Transmembrane</keyword>